<dbReference type="RefSeq" id="WP_286272417.1">
    <property type="nucleotide sequence ID" value="NZ_CP135990.1"/>
</dbReference>
<organism evidence="2 3">
    <name type="scientific">Providencia zhijiangensis</name>
    <dbReference type="NCBI Taxonomy" id="3053982"/>
    <lineage>
        <taxon>Bacteria</taxon>
        <taxon>Pseudomonadati</taxon>
        <taxon>Pseudomonadota</taxon>
        <taxon>Gammaproteobacteria</taxon>
        <taxon>Enterobacterales</taxon>
        <taxon>Morganellaceae</taxon>
        <taxon>Providencia</taxon>
    </lineage>
</organism>
<gene>
    <name evidence="2" type="ORF">QS795_002685</name>
</gene>
<dbReference type="Proteomes" id="UP001302443">
    <property type="component" value="Chromosome"/>
</dbReference>
<sequence>MPIIKTSSVEKNNNIFLKNDLNCNVQQKYGFKSALNSKIGCFISSVQNKLDSINEMVCRKKIIKSCHSVVEAIDLKSANNDISKKSLRKIERKIVEINKNNSFLDSVDIKKAIKSKTKNANEPVREKISAMLDRKFGIDIYHSEEKPSSMLTPENDFIDTQVSNRTVSSDVNDAVFLNLVKNHQMIPMEKKDNRINKDSYILSRIEEVDVEDDNENNLLSLKKDIEEITEALSKLKMEFKTRKNQLSLRDAYKVNKHSFK</sequence>
<name>A0ABZ0N320_9GAMM</name>
<protein>
    <submittedName>
        <fullName evidence="2">Uncharacterized protein</fullName>
    </submittedName>
</protein>
<evidence type="ECO:0000313" key="3">
    <source>
        <dbReference type="Proteomes" id="UP001302443"/>
    </source>
</evidence>
<feature type="coiled-coil region" evidence="1">
    <location>
        <begin position="211"/>
        <end position="245"/>
    </location>
</feature>
<reference evidence="2 3" key="1">
    <citation type="submission" date="2023-09" db="EMBL/GenBank/DDBJ databases">
        <title>Genomic Revisitation and Reclassification of the Genus Providencia.</title>
        <authorList>
            <person name="Dong X."/>
        </authorList>
    </citation>
    <scope>NUCLEOTIDE SEQUENCE [LARGE SCALE GENOMIC DNA]</scope>
    <source>
        <strain evidence="2 3">D4759</strain>
    </source>
</reference>
<evidence type="ECO:0000313" key="2">
    <source>
        <dbReference type="EMBL" id="WPA92703.1"/>
    </source>
</evidence>
<dbReference type="EMBL" id="CP135990">
    <property type="protein sequence ID" value="WPA92703.1"/>
    <property type="molecule type" value="Genomic_DNA"/>
</dbReference>
<evidence type="ECO:0000256" key="1">
    <source>
        <dbReference type="SAM" id="Coils"/>
    </source>
</evidence>
<keyword evidence="3" id="KW-1185">Reference proteome</keyword>
<proteinExistence type="predicted"/>
<accession>A0ABZ0N320</accession>
<keyword evidence="1" id="KW-0175">Coiled coil</keyword>